<evidence type="ECO:0000313" key="2">
    <source>
        <dbReference type="EMBL" id="GAA2636123.1"/>
    </source>
</evidence>
<dbReference type="Pfam" id="PF20060">
    <property type="entry name" value="DUF6459"/>
    <property type="match status" value="1"/>
</dbReference>
<organism evidence="2 3">
    <name type="scientific">Streptomyces axinellae</name>
    <dbReference type="NCBI Taxonomy" id="552788"/>
    <lineage>
        <taxon>Bacteria</taxon>
        <taxon>Bacillati</taxon>
        <taxon>Actinomycetota</taxon>
        <taxon>Actinomycetes</taxon>
        <taxon>Kitasatosporales</taxon>
        <taxon>Streptomycetaceae</taxon>
        <taxon>Streptomyces</taxon>
    </lineage>
</organism>
<accession>A0ABN3QVM0</accession>
<feature type="compositionally biased region" description="Low complexity" evidence="1">
    <location>
        <begin position="1"/>
        <end position="12"/>
    </location>
</feature>
<comment type="caution">
    <text evidence="2">The sequence shown here is derived from an EMBL/GenBank/DDBJ whole genome shotgun (WGS) entry which is preliminary data.</text>
</comment>
<reference evidence="3" key="1">
    <citation type="journal article" date="2019" name="Int. J. Syst. Evol. Microbiol.">
        <title>The Global Catalogue of Microorganisms (GCM) 10K type strain sequencing project: providing services to taxonomists for standard genome sequencing and annotation.</title>
        <authorList>
            <consortium name="The Broad Institute Genomics Platform"/>
            <consortium name="The Broad Institute Genome Sequencing Center for Infectious Disease"/>
            <person name="Wu L."/>
            <person name="Ma J."/>
        </authorList>
    </citation>
    <scope>NUCLEOTIDE SEQUENCE [LARGE SCALE GENOMIC DNA]</scope>
    <source>
        <strain evidence="3">JCM 16373</strain>
    </source>
</reference>
<dbReference type="EMBL" id="BAAARJ010000026">
    <property type="protein sequence ID" value="GAA2636123.1"/>
    <property type="molecule type" value="Genomic_DNA"/>
</dbReference>
<protein>
    <submittedName>
        <fullName evidence="2">Uncharacterized protein</fullName>
    </submittedName>
</protein>
<dbReference type="InterPro" id="IPR045596">
    <property type="entry name" value="DUF6459"/>
</dbReference>
<gene>
    <name evidence="2" type="ORF">GCM10009863_60780</name>
</gene>
<name>A0ABN3QVM0_9ACTN</name>
<sequence>MTTSTASSAPGRQPRRRGPRQTSTRPPGRRDSRRPADSALRAAAHLARERQPPFWFARRLLLVLSGQCPVHTLLAHARGPAYDRLSALAPEAPLRPRGTDRSTPAVLEARGTQPREGVIEAFARITTGARQRAMAFRLELCPDNRWRCTAIELDTTH</sequence>
<feature type="region of interest" description="Disordered" evidence="1">
    <location>
        <begin position="1"/>
        <end position="40"/>
    </location>
</feature>
<dbReference type="Proteomes" id="UP001501447">
    <property type="component" value="Unassembled WGS sequence"/>
</dbReference>
<proteinExistence type="predicted"/>
<keyword evidence="3" id="KW-1185">Reference proteome</keyword>
<evidence type="ECO:0000256" key="1">
    <source>
        <dbReference type="SAM" id="MobiDB-lite"/>
    </source>
</evidence>
<evidence type="ECO:0000313" key="3">
    <source>
        <dbReference type="Proteomes" id="UP001501447"/>
    </source>
</evidence>
<dbReference type="RefSeq" id="WP_344570270.1">
    <property type="nucleotide sequence ID" value="NZ_BAAARJ010000026.1"/>
</dbReference>